<dbReference type="InterPro" id="IPR025711">
    <property type="entry name" value="PepSY"/>
</dbReference>
<accession>A0ABV7G2S5</accession>
<organism evidence="2 3">
    <name type="scientific">Teichococcus globiformis</name>
    <dbReference type="NCBI Taxonomy" id="2307229"/>
    <lineage>
        <taxon>Bacteria</taxon>
        <taxon>Pseudomonadati</taxon>
        <taxon>Pseudomonadota</taxon>
        <taxon>Alphaproteobacteria</taxon>
        <taxon>Acetobacterales</taxon>
        <taxon>Roseomonadaceae</taxon>
        <taxon>Roseomonas</taxon>
    </lineage>
</organism>
<dbReference type="EMBL" id="JBHRTN010000008">
    <property type="protein sequence ID" value="MFC3124991.1"/>
    <property type="molecule type" value="Genomic_DNA"/>
</dbReference>
<reference evidence="3" key="1">
    <citation type="journal article" date="2019" name="Int. J. Syst. Evol. Microbiol.">
        <title>The Global Catalogue of Microorganisms (GCM) 10K type strain sequencing project: providing services to taxonomists for standard genome sequencing and annotation.</title>
        <authorList>
            <consortium name="The Broad Institute Genomics Platform"/>
            <consortium name="The Broad Institute Genome Sequencing Center for Infectious Disease"/>
            <person name="Wu L."/>
            <person name="Ma J."/>
        </authorList>
    </citation>
    <scope>NUCLEOTIDE SEQUENCE [LARGE SCALE GENOMIC DNA]</scope>
    <source>
        <strain evidence="3">KCTC 52094</strain>
    </source>
</reference>
<feature type="domain" description="PepSY" evidence="1">
    <location>
        <begin position="84"/>
        <end position="140"/>
    </location>
</feature>
<comment type="caution">
    <text evidence="2">The sequence shown here is derived from an EMBL/GenBank/DDBJ whole genome shotgun (WGS) entry which is preliminary data.</text>
</comment>
<dbReference type="RefSeq" id="WP_379595413.1">
    <property type="nucleotide sequence ID" value="NZ_JBHRTN010000008.1"/>
</dbReference>
<evidence type="ECO:0000259" key="1">
    <source>
        <dbReference type="Pfam" id="PF03413"/>
    </source>
</evidence>
<protein>
    <submittedName>
        <fullName evidence="2">PepSY domain-containing protein</fullName>
    </submittedName>
</protein>
<gene>
    <name evidence="2" type="ORF">ACFOD4_07960</name>
</gene>
<evidence type="ECO:0000313" key="3">
    <source>
        <dbReference type="Proteomes" id="UP001595593"/>
    </source>
</evidence>
<dbReference type="Pfam" id="PF03413">
    <property type="entry name" value="PepSY"/>
    <property type="match status" value="1"/>
</dbReference>
<dbReference type="Gene3D" id="3.10.450.40">
    <property type="match status" value="1"/>
</dbReference>
<sequence>MVLSMKRCDAPPFWHARSLASLTGFVSAMSASRRYAGAMMPPRALLLLFALAAPAMADEHPVPRGCRNEQDCARQALQRGEIRPLEEVLAVARRAVPGDIVGVELDRDDGMWIYEIKVLTERGRRREIEIDARTLRVLEID</sequence>
<proteinExistence type="predicted"/>
<name>A0ABV7G2S5_9PROT</name>
<evidence type="ECO:0000313" key="2">
    <source>
        <dbReference type="EMBL" id="MFC3124991.1"/>
    </source>
</evidence>
<dbReference type="Proteomes" id="UP001595593">
    <property type="component" value="Unassembled WGS sequence"/>
</dbReference>
<keyword evidence="3" id="KW-1185">Reference proteome</keyword>